<evidence type="ECO:0000256" key="3">
    <source>
        <dbReference type="ARBA" id="ARBA00011738"/>
    </source>
</evidence>
<evidence type="ECO:0000256" key="4">
    <source>
        <dbReference type="ARBA" id="ARBA00022448"/>
    </source>
</evidence>
<dbReference type="InterPro" id="IPR038078">
    <property type="entry name" value="PhoU-like_sf"/>
</dbReference>
<dbReference type="KEGG" id="cted:CTEST_11150"/>
<keyword evidence="4 7" id="KW-0813">Transport</keyword>
<dbReference type="Gene3D" id="1.20.58.220">
    <property type="entry name" value="Phosphate transport system protein phou homolog 2, domain 2"/>
    <property type="match status" value="1"/>
</dbReference>
<dbReference type="PANTHER" id="PTHR42930:SF3">
    <property type="entry name" value="PHOSPHATE-SPECIFIC TRANSPORT SYSTEM ACCESSORY PROTEIN PHOU"/>
    <property type="match status" value="1"/>
</dbReference>
<dbReference type="GO" id="GO:0005737">
    <property type="term" value="C:cytoplasm"/>
    <property type="evidence" value="ECO:0007669"/>
    <property type="project" value="UniProtKB-SubCell"/>
</dbReference>
<evidence type="ECO:0000256" key="5">
    <source>
        <dbReference type="ARBA" id="ARBA00022490"/>
    </source>
</evidence>
<comment type="function">
    <text evidence="7">Plays a role in the regulation of phosphate uptake.</text>
</comment>
<dbReference type="InterPro" id="IPR028366">
    <property type="entry name" value="PhoU"/>
</dbReference>
<feature type="domain" description="PhoU" evidence="8">
    <location>
        <begin position="18"/>
        <end position="103"/>
    </location>
</feature>
<evidence type="ECO:0000256" key="1">
    <source>
        <dbReference type="ARBA" id="ARBA00004496"/>
    </source>
</evidence>
<dbReference type="PATRIC" id="fig|136857.5.peg.2202"/>
<dbReference type="PANTHER" id="PTHR42930">
    <property type="entry name" value="PHOSPHATE-SPECIFIC TRANSPORT SYSTEM ACCESSORY PROTEIN PHOU"/>
    <property type="match status" value="1"/>
</dbReference>
<gene>
    <name evidence="9" type="ORF">CTEST_11150</name>
</gene>
<dbReference type="SUPFAM" id="SSF109755">
    <property type="entry name" value="PhoU-like"/>
    <property type="match status" value="1"/>
</dbReference>
<keyword evidence="6 7" id="KW-0592">Phosphate transport</keyword>
<dbReference type="PIRSF" id="PIRSF003107">
    <property type="entry name" value="PhoU"/>
    <property type="match status" value="1"/>
</dbReference>
<evidence type="ECO:0000259" key="8">
    <source>
        <dbReference type="Pfam" id="PF01895"/>
    </source>
</evidence>
<dbReference type="AlphaFoldDB" id="A0A0G3HCK4"/>
<reference evidence="9 10" key="1">
    <citation type="journal article" date="2015" name="Genome Announc.">
        <title>Complete Genome Sequence of the Type Strain Corynebacterium testudinoris DSM 44614, Recovered from Necrotic Lesions in the Mouth of a Tortoise.</title>
        <authorList>
            <person name="Ruckert C."/>
            <person name="Kriete M."/>
            <person name="Jaenicke S."/>
            <person name="Winkler A."/>
            <person name="Tauch A."/>
        </authorList>
    </citation>
    <scope>NUCLEOTIDE SEQUENCE [LARGE SCALE GENOMIC DNA]</scope>
    <source>
        <strain evidence="9 10">DSM 44614</strain>
    </source>
</reference>
<evidence type="ECO:0000313" key="10">
    <source>
        <dbReference type="Proteomes" id="UP000035540"/>
    </source>
</evidence>
<reference evidence="10" key="2">
    <citation type="submission" date="2015-05" db="EMBL/GenBank/DDBJ databases">
        <title>Complete genome sequence of Corynebacterium testudinoris DSM 44614, recovered from necrotic lesions in the mouth of a tortoise.</title>
        <authorList>
            <person name="Ruckert C."/>
            <person name="Albersmeier A."/>
            <person name="Winkler A."/>
            <person name="Tauch A."/>
        </authorList>
    </citation>
    <scope>NUCLEOTIDE SEQUENCE [LARGE SCALE GENOMIC DNA]</scope>
    <source>
        <strain evidence="10">DSM 44614</strain>
    </source>
</reference>
<keyword evidence="10" id="KW-1185">Reference proteome</keyword>
<comment type="subcellular location">
    <subcellularLocation>
        <location evidence="1 7">Cytoplasm</location>
    </subcellularLocation>
</comment>
<comment type="similarity">
    <text evidence="2 7">Belongs to the PhoU family.</text>
</comment>
<feature type="domain" description="PhoU" evidence="8">
    <location>
        <begin position="122"/>
        <end position="203"/>
    </location>
</feature>
<dbReference type="GO" id="GO:0006817">
    <property type="term" value="P:phosphate ion transport"/>
    <property type="evidence" value="ECO:0007669"/>
    <property type="project" value="UniProtKB-KW"/>
</dbReference>
<comment type="subunit">
    <text evidence="3 7">Homodimer.</text>
</comment>
<proteinExistence type="inferred from homology"/>
<dbReference type="FunFam" id="1.20.58.220:FF:000004">
    <property type="entry name" value="Phosphate-specific transport system accessory protein PhoU"/>
    <property type="match status" value="1"/>
</dbReference>
<dbReference type="Pfam" id="PF01895">
    <property type="entry name" value="PhoU"/>
    <property type="match status" value="2"/>
</dbReference>
<dbReference type="OrthoDB" id="9814256at2"/>
<dbReference type="InterPro" id="IPR026022">
    <property type="entry name" value="PhoU_dom"/>
</dbReference>
<accession>A0A0G3HCK4</accession>
<protein>
    <recommendedName>
        <fullName evidence="7">Phosphate-specific transport system accessory protein PhoU</fullName>
    </recommendedName>
</protein>
<name>A0A0G3HCK4_9CORY</name>
<dbReference type="EMBL" id="CP011545">
    <property type="protein sequence ID" value="AKK09638.1"/>
    <property type="molecule type" value="Genomic_DNA"/>
</dbReference>
<dbReference type="STRING" id="136857.CTEST_11150"/>
<dbReference type="GO" id="GO:0045936">
    <property type="term" value="P:negative regulation of phosphate metabolic process"/>
    <property type="evidence" value="ECO:0007669"/>
    <property type="project" value="InterPro"/>
</dbReference>
<evidence type="ECO:0000256" key="6">
    <source>
        <dbReference type="ARBA" id="ARBA00022592"/>
    </source>
</evidence>
<keyword evidence="5 7" id="KW-0963">Cytoplasm</keyword>
<evidence type="ECO:0000256" key="2">
    <source>
        <dbReference type="ARBA" id="ARBA00008107"/>
    </source>
</evidence>
<evidence type="ECO:0000256" key="7">
    <source>
        <dbReference type="PIRNR" id="PIRNR003107"/>
    </source>
</evidence>
<dbReference type="GO" id="GO:0030643">
    <property type="term" value="P:intracellular phosphate ion homeostasis"/>
    <property type="evidence" value="ECO:0007669"/>
    <property type="project" value="InterPro"/>
</dbReference>
<sequence length="245" mass="27814">MRIAFREHLDNFAHDLIIMCDSVHSIMSNASDALLRGSLESAEDALSSADALEELRVRSEERAVQLLALEGPVARDLRQVVSSIYIVEDFQRMAALAMHIAKAARRRHPSLAIPQETVGYFQEMARLVSEMATKTRDILVDPNADVALVLAEDDDAVDDLNEYMLTLLTQREWAHSTREAVDVALLARYYERYADHCVNVAARIVYLSSGLMPEQYLAKKESDRAEADMAQRFAELERQFSRRRQ</sequence>
<organism evidence="9 10">
    <name type="scientific">Corynebacterium testudinoris</name>
    <dbReference type="NCBI Taxonomy" id="136857"/>
    <lineage>
        <taxon>Bacteria</taxon>
        <taxon>Bacillati</taxon>
        <taxon>Actinomycetota</taxon>
        <taxon>Actinomycetes</taxon>
        <taxon>Mycobacteriales</taxon>
        <taxon>Corynebacteriaceae</taxon>
        <taxon>Corynebacterium</taxon>
    </lineage>
</organism>
<dbReference type="Proteomes" id="UP000035540">
    <property type="component" value="Chromosome"/>
</dbReference>
<evidence type="ECO:0000313" key="9">
    <source>
        <dbReference type="EMBL" id="AKK09638.1"/>
    </source>
</evidence>
<dbReference type="NCBIfam" id="TIGR02135">
    <property type="entry name" value="phoU_full"/>
    <property type="match status" value="1"/>
</dbReference>
<dbReference type="RefSeq" id="WP_047253764.1">
    <property type="nucleotide sequence ID" value="NZ_CP011545.1"/>
</dbReference>